<dbReference type="EMBL" id="BAABZQ010000001">
    <property type="protein sequence ID" value="GAA6498469.1"/>
    <property type="molecule type" value="Genomic_DNA"/>
</dbReference>
<dbReference type="HAMAP" id="MF_01671">
    <property type="entry name" value="IolG"/>
    <property type="match status" value="1"/>
</dbReference>
<comment type="subunit">
    <text evidence="4">Homotetramer.</text>
</comment>
<dbReference type="InterPro" id="IPR050424">
    <property type="entry name" value="Gfo-Idh-MocA_inositol_DH"/>
</dbReference>
<dbReference type="EC" id="1.1.1.369" evidence="4"/>
<keyword evidence="3 4" id="KW-0520">NAD</keyword>
<gene>
    <name evidence="7" type="primary">iolG_1</name>
    <name evidence="4" type="synonym">iolG</name>
    <name evidence="7" type="ORF">K340107D12_12850</name>
</gene>
<dbReference type="SUPFAM" id="SSF51735">
    <property type="entry name" value="NAD(P)-binding Rossmann-fold domains"/>
    <property type="match status" value="1"/>
</dbReference>
<keyword evidence="2 4" id="KW-0560">Oxidoreductase</keyword>
<comment type="catalytic activity">
    <reaction evidence="4">
        <text>myo-inositol + NAD(+) = scyllo-inosose + NADH + H(+)</text>
        <dbReference type="Rhea" id="RHEA:16949"/>
        <dbReference type="ChEBI" id="CHEBI:15378"/>
        <dbReference type="ChEBI" id="CHEBI:17268"/>
        <dbReference type="ChEBI" id="CHEBI:17811"/>
        <dbReference type="ChEBI" id="CHEBI:57540"/>
        <dbReference type="ChEBI" id="CHEBI:57945"/>
        <dbReference type="EC" id="1.1.1.18"/>
    </reaction>
</comment>
<comment type="caution">
    <text evidence="7">The sequence shown here is derived from an EMBL/GenBank/DDBJ whole genome shotgun (WGS) entry which is preliminary data.</text>
</comment>
<dbReference type="SUPFAM" id="SSF55347">
    <property type="entry name" value="Glyceraldehyde-3-phosphate dehydrogenase-like, C-terminal domain"/>
    <property type="match status" value="1"/>
</dbReference>
<protein>
    <recommendedName>
        <fullName evidence="4">Inositol 2-dehydrogenase/D-chiro-inositol 3-dehydrogenase</fullName>
        <ecNumber evidence="4">1.1.1.18</ecNumber>
        <ecNumber evidence="4">1.1.1.369</ecNumber>
    </recommendedName>
    <alternativeName>
        <fullName evidence="4">Myo-inositol 2-dehydrogenase/D-chiro-inositol 3-dehydrogenase</fullName>
        <shortName evidence="4">MI 2-dehydrogenase/DCI 3-dehydrogenase</shortName>
    </alternativeName>
</protein>
<sequence length="338" mass="37698">MAGKDLRIGVVGTGAIGRTHIERINNKLQGAKVVACADVNVDFGKSVAEKYDCKFYADGEEMIASDDIDAVIVTTIDPYHEQYVMAAIKAGKYVFCEKPLAPEAEACKRIVEAEVAGGKQLVQVGFMRRYDTGYRQLKAAIENRTYGEPLMLHCAHRNPAVDESYDTPMAVENSMIHEIDVLRWLLNEDYATAEVVFAKNTRRTHANLMDPQIMILTTKSGVRIDVEAFVNTGHCYDIKCEVVCEDAILNLPEPSNIEVCANATRGHAIHSDWSTRFVDAYNTEIQEWIDATKEGRVDGPTAWDGYVGQVTAKAASKARDEKKVVEITFDEMPEFYKK</sequence>
<comment type="pathway">
    <text evidence="4">Polyol metabolism; myo-inositol degradation into acetyl-CoA; acetyl-CoA from myo-inositol: step 1/7.</text>
</comment>
<accession>A0ABQ0BPL2</accession>
<dbReference type="RefSeq" id="WP_033141096.1">
    <property type="nucleotide sequence ID" value="NZ_AP031413.1"/>
</dbReference>
<name>A0ABQ0BPL2_9FIRM</name>
<dbReference type="Pfam" id="PF01408">
    <property type="entry name" value="GFO_IDH_MocA"/>
    <property type="match status" value="1"/>
</dbReference>
<comment type="similarity">
    <text evidence="1 4">Belongs to the Gfo/Idh/MocA family.</text>
</comment>
<evidence type="ECO:0000259" key="5">
    <source>
        <dbReference type="Pfam" id="PF01408"/>
    </source>
</evidence>
<evidence type="ECO:0000259" key="6">
    <source>
        <dbReference type="Pfam" id="PF02894"/>
    </source>
</evidence>
<evidence type="ECO:0000256" key="2">
    <source>
        <dbReference type="ARBA" id="ARBA00023002"/>
    </source>
</evidence>
<dbReference type="Proteomes" id="UP001600941">
    <property type="component" value="Unassembled WGS sequence"/>
</dbReference>
<evidence type="ECO:0000256" key="1">
    <source>
        <dbReference type="ARBA" id="ARBA00010928"/>
    </source>
</evidence>
<keyword evidence="8" id="KW-1185">Reference proteome</keyword>
<dbReference type="PANTHER" id="PTHR43593:SF1">
    <property type="entry name" value="INOSITOL 2-DEHYDROGENASE"/>
    <property type="match status" value="1"/>
</dbReference>
<comment type="catalytic activity">
    <reaction evidence="4">
        <text>1D-chiro-inositol + NAD(+) = scyllo-inosine + NADH + H(+)</text>
        <dbReference type="Rhea" id="RHEA:25832"/>
        <dbReference type="ChEBI" id="CHEBI:15378"/>
        <dbReference type="ChEBI" id="CHEBI:27372"/>
        <dbReference type="ChEBI" id="CHEBI:50920"/>
        <dbReference type="ChEBI" id="CHEBI:57540"/>
        <dbReference type="ChEBI" id="CHEBI:57945"/>
        <dbReference type="EC" id="1.1.1.369"/>
    </reaction>
</comment>
<dbReference type="InterPro" id="IPR000683">
    <property type="entry name" value="Gfo/Idh/MocA-like_OxRdtase_N"/>
</dbReference>
<comment type="function">
    <text evidence="4">Involved in the oxidation of myo-inositol (MI) and D-chiro-inositol (DCI) to 2-keto-myo-inositol (2KMI or 2-inosose) and 1-keto-D-chiro-inositol (1KDCI), respectively.</text>
</comment>
<dbReference type="Gene3D" id="3.40.50.720">
    <property type="entry name" value="NAD(P)-binding Rossmann-like Domain"/>
    <property type="match status" value="1"/>
</dbReference>
<evidence type="ECO:0000313" key="8">
    <source>
        <dbReference type="Proteomes" id="UP001600941"/>
    </source>
</evidence>
<proteinExistence type="inferred from homology"/>
<dbReference type="EC" id="1.1.1.18" evidence="4"/>
<evidence type="ECO:0000313" key="7">
    <source>
        <dbReference type="EMBL" id="GAA6498469.1"/>
    </source>
</evidence>
<dbReference type="PANTHER" id="PTHR43593">
    <property type="match status" value="1"/>
</dbReference>
<evidence type="ECO:0000256" key="4">
    <source>
        <dbReference type="HAMAP-Rule" id="MF_01671"/>
    </source>
</evidence>
<dbReference type="InterPro" id="IPR023794">
    <property type="entry name" value="MI/DCI_dehydrogenase"/>
</dbReference>
<feature type="domain" description="Gfo/Idh/MocA-like oxidoreductase C-terminal" evidence="6">
    <location>
        <begin position="138"/>
        <end position="327"/>
    </location>
</feature>
<reference evidence="7 8" key="1">
    <citation type="submission" date="2024-04" db="EMBL/GenBank/DDBJ databases">
        <title>Defined microbial consortia suppress multidrug-resistant proinflammatory Enterobacteriaceae via ecological control.</title>
        <authorList>
            <person name="Furuichi M."/>
            <person name="Kawaguchi T."/>
            <person name="Pust M."/>
            <person name="Yasuma K."/>
            <person name="Plichta D."/>
            <person name="Hasegawa N."/>
            <person name="Ohya T."/>
            <person name="Bhattarai S."/>
            <person name="Sasajima S."/>
            <person name="Aoto Y."/>
            <person name="Tuganbaev T."/>
            <person name="Yaginuma M."/>
            <person name="Ueda M."/>
            <person name="Okahashi N."/>
            <person name="Amafuji K."/>
            <person name="Kiridooshi Y."/>
            <person name="Sugita K."/>
            <person name="Strazar M."/>
            <person name="Skelly A."/>
            <person name="Suda W."/>
            <person name="Hattori M."/>
            <person name="Nakamoto N."/>
            <person name="Caballero S."/>
            <person name="Norman J."/>
            <person name="Olle B."/>
            <person name="Tanoue T."/>
            <person name="Arita M."/>
            <person name="Bucci V."/>
            <person name="Atarashi K."/>
            <person name="Xavier R."/>
            <person name="Honda K."/>
        </authorList>
    </citation>
    <scope>NUCLEOTIDE SEQUENCE [LARGE SCALE GENOMIC DNA]</scope>
    <source>
        <strain evidence="8">k34-0107-D12</strain>
    </source>
</reference>
<evidence type="ECO:0000256" key="3">
    <source>
        <dbReference type="ARBA" id="ARBA00023027"/>
    </source>
</evidence>
<dbReference type="Pfam" id="PF02894">
    <property type="entry name" value="GFO_IDH_MocA_C"/>
    <property type="match status" value="1"/>
</dbReference>
<feature type="domain" description="Gfo/Idh/MocA-like oxidoreductase N-terminal" evidence="5">
    <location>
        <begin position="6"/>
        <end position="126"/>
    </location>
</feature>
<dbReference type="Gene3D" id="3.30.360.10">
    <property type="entry name" value="Dihydrodipicolinate Reductase, domain 2"/>
    <property type="match status" value="1"/>
</dbReference>
<dbReference type="InterPro" id="IPR036291">
    <property type="entry name" value="NAD(P)-bd_dom_sf"/>
</dbReference>
<organism evidence="7 8">
    <name type="scientific">Blautia parvula</name>
    <dbReference type="NCBI Taxonomy" id="2877527"/>
    <lineage>
        <taxon>Bacteria</taxon>
        <taxon>Bacillati</taxon>
        <taxon>Bacillota</taxon>
        <taxon>Clostridia</taxon>
        <taxon>Lachnospirales</taxon>
        <taxon>Lachnospiraceae</taxon>
        <taxon>Blautia</taxon>
    </lineage>
</organism>
<dbReference type="InterPro" id="IPR004104">
    <property type="entry name" value="Gfo/Idh/MocA-like_OxRdtase_C"/>
</dbReference>